<proteinExistence type="predicted"/>
<keyword evidence="2" id="KW-1185">Reference proteome</keyword>
<organism evidence="1 2">
    <name type="scientific">Persea americana</name>
    <name type="common">Avocado</name>
    <dbReference type="NCBI Taxonomy" id="3435"/>
    <lineage>
        <taxon>Eukaryota</taxon>
        <taxon>Viridiplantae</taxon>
        <taxon>Streptophyta</taxon>
        <taxon>Embryophyta</taxon>
        <taxon>Tracheophyta</taxon>
        <taxon>Spermatophyta</taxon>
        <taxon>Magnoliopsida</taxon>
        <taxon>Magnoliidae</taxon>
        <taxon>Laurales</taxon>
        <taxon>Lauraceae</taxon>
        <taxon>Persea</taxon>
    </lineage>
</organism>
<name>A0ACC2LPJ1_PERAE</name>
<protein>
    <submittedName>
        <fullName evidence="1">Uncharacterized protein</fullName>
    </submittedName>
</protein>
<reference evidence="1 2" key="1">
    <citation type="journal article" date="2022" name="Hortic Res">
        <title>A haplotype resolved chromosomal level avocado genome allows analysis of novel avocado genes.</title>
        <authorList>
            <person name="Nath O."/>
            <person name="Fletcher S.J."/>
            <person name="Hayward A."/>
            <person name="Shaw L.M."/>
            <person name="Masouleh A.K."/>
            <person name="Furtado A."/>
            <person name="Henry R.J."/>
            <person name="Mitter N."/>
        </authorList>
    </citation>
    <scope>NUCLEOTIDE SEQUENCE [LARGE SCALE GENOMIC DNA]</scope>
    <source>
        <strain evidence="2">cv. Hass</strain>
    </source>
</reference>
<comment type="caution">
    <text evidence="1">The sequence shown here is derived from an EMBL/GenBank/DDBJ whole genome shotgun (WGS) entry which is preliminary data.</text>
</comment>
<dbReference type="Proteomes" id="UP001234297">
    <property type="component" value="Chromosome 3"/>
</dbReference>
<gene>
    <name evidence="1" type="ORF">MRB53_009619</name>
</gene>
<dbReference type="EMBL" id="CM056811">
    <property type="protein sequence ID" value="KAJ8635352.1"/>
    <property type="molecule type" value="Genomic_DNA"/>
</dbReference>
<sequence length="292" mass="32568">MDVVKCIGSNFYGDDNTVKGFPSLKELHLRDIPNLEKWLGADGKAIFPCLWKLVINKCPMLTTLPYFPSLQHLELLECTSAILMPVANLTSVSFLLLQEISGLESLPEGMLRYFTFLYSLFIVHCKELMTLSRALDNLSALKTLFLLGCNALASMLISLEKLGITRCHGLMLLPEEVIGGLTSLQYLYVHSCYNLTSLPDNLQYLSALGIIDIKRCPKLALPTYPRHLNEYDLGIKDLAIVDSSPSGPMTKAFLVVEELKEMDEELKEICQITRVTIKPYQLSSSAENATGN</sequence>
<accession>A0ACC2LPJ1</accession>
<evidence type="ECO:0000313" key="1">
    <source>
        <dbReference type="EMBL" id="KAJ8635352.1"/>
    </source>
</evidence>
<evidence type="ECO:0000313" key="2">
    <source>
        <dbReference type="Proteomes" id="UP001234297"/>
    </source>
</evidence>